<feature type="non-terminal residue" evidence="2">
    <location>
        <position position="1"/>
    </location>
</feature>
<dbReference type="OrthoDB" id="7550572at2759"/>
<dbReference type="EMBL" id="CAACVG010006998">
    <property type="protein sequence ID" value="VEN43016.1"/>
    <property type="molecule type" value="Genomic_DNA"/>
</dbReference>
<dbReference type="PROSITE" id="PS51642">
    <property type="entry name" value="HEMOPEXIN_2"/>
    <property type="match status" value="1"/>
</dbReference>
<evidence type="ECO:0000256" key="1">
    <source>
        <dbReference type="PROSITE-ProRule" id="PRU01011"/>
    </source>
</evidence>
<accession>A0A653C5E1</accession>
<gene>
    <name evidence="2" type="ORF">CALMAC_LOCUS6305</name>
</gene>
<sequence>ADAEINAVFQTYSGSTFLFFDNDSYIEFIENPQQLIGRGRISDVFPGIPKDITSAFRYIDGHIYFFSNRTYYKYNEFTRTISKAGQFMGNLFDIPCPNTSLLNQLKTLLSKVISVYK</sequence>
<dbReference type="InterPro" id="IPR036375">
    <property type="entry name" value="Hemopexin-like_dom_sf"/>
</dbReference>
<protein>
    <submittedName>
        <fullName evidence="2">Uncharacterized protein</fullName>
    </submittedName>
</protein>
<feature type="repeat" description="Hemopexin" evidence="1">
    <location>
        <begin position="49"/>
        <end position="88"/>
    </location>
</feature>
<dbReference type="SUPFAM" id="SSF50923">
    <property type="entry name" value="Hemopexin-like domain"/>
    <property type="match status" value="1"/>
</dbReference>
<dbReference type="InterPro" id="IPR018487">
    <property type="entry name" value="Hemopexin-like_repeat"/>
</dbReference>
<evidence type="ECO:0000313" key="2">
    <source>
        <dbReference type="EMBL" id="VEN43016.1"/>
    </source>
</evidence>
<dbReference type="Proteomes" id="UP000410492">
    <property type="component" value="Unassembled WGS sequence"/>
</dbReference>
<dbReference type="Gene3D" id="2.110.10.10">
    <property type="entry name" value="Hemopexin-like domain"/>
    <property type="match status" value="1"/>
</dbReference>
<reference evidence="2 3" key="1">
    <citation type="submission" date="2019-01" db="EMBL/GenBank/DDBJ databases">
        <authorList>
            <person name="Sayadi A."/>
        </authorList>
    </citation>
    <scope>NUCLEOTIDE SEQUENCE [LARGE SCALE GENOMIC DNA]</scope>
</reference>
<proteinExistence type="predicted"/>
<keyword evidence="3" id="KW-1185">Reference proteome</keyword>
<evidence type="ECO:0000313" key="3">
    <source>
        <dbReference type="Proteomes" id="UP000410492"/>
    </source>
</evidence>
<organism evidence="2 3">
    <name type="scientific">Callosobruchus maculatus</name>
    <name type="common">Southern cowpea weevil</name>
    <name type="synonym">Pulse bruchid</name>
    <dbReference type="NCBI Taxonomy" id="64391"/>
    <lineage>
        <taxon>Eukaryota</taxon>
        <taxon>Metazoa</taxon>
        <taxon>Ecdysozoa</taxon>
        <taxon>Arthropoda</taxon>
        <taxon>Hexapoda</taxon>
        <taxon>Insecta</taxon>
        <taxon>Pterygota</taxon>
        <taxon>Neoptera</taxon>
        <taxon>Endopterygota</taxon>
        <taxon>Coleoptera</taxon>
        <taxon>Polyphaga</taxon>
        <taxon>Cucujiformia</taxon>
        <taxon>Chrysomeloidea</taxon>
        <taxon>Chrysomelidae</taxon>
        <taxon>Bruchinae</taxon>
        <taxon>Bruchini</taxon>
        <taxon>Callosobruchus</taxon>
    </lineage>
</organism>
<dbReference type="AlphaFoldDB" id="A0A653C5E1"/>
<dbReference type="SMART" id="SM00120">
    <property type="entry name" value="HX"/>
    <property type="match status" value="2"/>
</dbReference>
<name>A0A653C5E1_CALMS</name>